<dbReference type="Proteomes" id="UP000294335">
    <property type="component" value="Unassembled WGS sequence"/>
</dbReference>
<keyword evidence="3" id="KW-1185">Reference proteome</keyword>
<gene>
    <name evidence="2" type="ORF">JV551A3_V1_1230047</name>
</gene>
<name>A0AAQ1STQ4_9PSED</name>
<protein>
    <submittedName>
        <fullName evidence="2">Uncharacterized protein</fullName>
    </submittedName>
</protein>
<dbReference type="EMBL" id="OPYN01000123">
    <property type="protein sequence ID" value="SPO61151.1"/>
    <property type="molecule type" value="Genomic_DNA"/>
</dbReference>
<evidence type="ECO:0000313" key="3">
    <source>
        <dbReference type="Proteomes" id="UP000294335"/>
    </source>
</evidence>
<evidence type="ECO:0000256" key="1">
    <source>
        <dbReference type="SAM" id="MobiDB-lite"/>
    </source>
</evidence>
<proteinExistence type="predicted"/>
<dbReference type="AlphaFoldDB" id="A0AAQ1STQ4"/>
<evidence type="ECO:0000313" key="2">
    <source>
        <dbReference type="EMBL" id="SPO61151.1"/>
    </source>
</evidence>
<accession>A0AAQ1STQ4</accession>
<organism evidence="2 3">
    <name type="scientific">Pseudomonas inefficax</name>
    <dbReference type="NCBI Taxonomy" id="2078786"/>
    <lineage>
        <taxon>Bacteria</taxon>
        <taxon>Pseudomonadati</taxon>
        <taxon>Pseudomonadota</taxon>
        <taxon>Gammaproteobacteria</taxon>
        <taxon>Pseudomonadales</taxon>
        <taxon>Pseudomonadaceae</taxon>
        <taxon>Pseudomonas</taxon>
    </lineage>
</organism>
<sequence length="63" mass="7559">MLSTKWPTQQLRKTLSYKFQKVPTYIQKQRHPVYLNPAAARLPCNSRHRHQPYPRPSLHQDYG</sequence>
<feature type="region of interest" description="Disordered" evidence="1">
    <location>
        <begin position="42"/>
        <end position="63"/>
    </location>
</feature>
<reference evidence="2 3" key="1">
    <citation type="submission" date="2018-02" db="EMBL/GenBank/DDBJ databases">
        <authorList>
            <person name="Dubost A."/>
        </authorList>
    </citation>
    <scope>NUCLEOTIDE SEQUENCE [LARGE SCALE GENOMIC DNA]</scope>
    <source>
        <strain evidence="3">JV551A3</strain>
    </source>
</reference>
<comment type="caution">
    <text evidence="2">The sequence shown here is derived from an EMBL/GenBank/DDBJ whole genome shotgun (WGS) entry which is preliminary data.</text>
</comment>